<dbReference type="PRINTS" id="PR00081">
    <property type="entry name" value="GDHRDH"/>
</dbReference>
<dbReference type="InterPro" id="IPR002347">
    <property type="entry name" value="SDR_fam"/>
</dbReference>
<gene>
    <name evidence="4" type="ORF">LH47_02150</name>
</gene>
<evidence type="ECO:0000256" key="3">
    <source>
        <dbReference type="RuleBase" id="RU000363"/>
    </source>
</evidence>
<reference evidence="4 5" key="1">
    <citation type="submission" date="2015-01" db="EMBL/GenBank/DDBJ databases">
        <title>Draft genome of Anoxybacillus thermarum strain AF/04.</title>
        <authorList>
            <person name="Poli A."/>
            <person name="Nicolaus B."/>
            <person name="Chan K.-G."/>
            <person name="Kahar U.M."/>
            <person name="Yaakob A.S."/>
            <person name="Chan C.S."/>
            <person name="Goh K.M."/>
        </authorList>
    </citation>
    <scope>NUCLEOTIDE SEQUENCE [LARGE SCALE GENOMIC DNA]</scope>
    <source>
        <strain evidence="4 5">AF/04</strain>
    </source>
</reference>
<dbReference type="RefSeq" id="WP_084221317.1">
    <property type="nucleotide sequence ID" value="NZ_JXTH01000046.1"/>
</dbReference>
<dbReference type="PIRSF" id="PIRSF000126">
    <property type="entry name" value="11-beta-HSD1"/>
    <property type="match status" value="1"/>
</dbReference>
<accession>A0A0D0RYK8</accession>
<proteinExistence type="inferred from homology"/>
<dbReference type="PRINTS" id="PR00080">
    <property type="entry name" value="SDRFAMILY"/>
</dbReference>
<dbReference type="EMBL" id="JXTH01000046">
    <property type="protein sequence ID" value="KIQ93761.1"/>
    <property type="molecule type" value="Genomic_DNA"/>
</dbReference>
<evidence type="ECO:0000313" key="5">
    <source>
        <dbReference type="Proteomes" id="UP000032102"/>
    </source>
</evidence>
<evidence type="ECO:0000256" key="2">
    <source>
        <dbReference type="ARBA" id="ARBA00023002"/>
    </source>
</evidence>
<dbReference type="Pfam" id="PF00106">
    <property type="entry name" value="adh_short"/>
    <property type="match status" value="1"/>
</dbReference>
<keyword evidence="5" id="KW-1185">Reference proteome</keyword>
<dbReference type="GO" id="GO:0016491">
    <property type="term" value="F:oxidoreductase activity"/>
    <property type="evidence" value="ECO:0007669"/>
    <property type="project" value="UniProtKB-KW"/>
</dbReference>
<protein>
    <submittedName>
        <fullName evidence="4">NADP-dependent 3-hydroxy acid dehydrogenase YdfG</fullName>
        <ecNumber evidence="4">1.1.1.-</ecNumber>
    </submittedName>
</protein>
<comment type="caution">
    <text evidence="4">The sequence shown here is derived from an EMBL/GenBank/DDBJ whole genome shotgun (WGS) entry which is preliminary data.</text>
</comment>
<dbReference type="Gene3D" id="3.40.50.720">
    <property type="entry name" value="NAD(P)-binding Rossmann-like Domain"/>
    <property type="match status" value="1"/>
</dbReference>
<sequence>MKKNVLITGASSGIGFEFAARFAKEGYNIIAVARNKEKLDELKRRLEKTYGIAVWIYAKDLSNQNEVHDLYETLRNEQLDVHILVNNAGFGLYGEFIETELQEELNMIDLNIKTLTHLTKCVVVDMVKRNEGKILNVASTAAFQPGPLMAVYYATKAYVLSFSEALSNELRHTNVTVSALCPGPTATGFADRANLQQSKLFKSGVMDVKQVVKSGYKGIMNNKTVIIPGMANKLLAFSVRFMPRKFVTNIVRKVQDRV</sequence>
<dbReference type="SUPFAM" id="SSF51735">
    <property type="entry name" value="NAD(P)-binding Rossmann-fold domains"/>
    <property type="match status" value="1"/>
</dbReference>
<name>A0A0D0RYK8_9BACL</name>
<evidence type="ECO:0000256" key="1">
    <source>
        <dbReference type="ARBA" id="ARBA00006484"/>
    </source>
</evidence>
<dbReference type="PANTHER" id="PTHR43086:SF3">
    <property type="entry name" value="NADP-DEPENDENT 3-HYDROXY ACID DEHYDROGENASE YDFG"/>
    <property type="match status" value="1"/>
</dbReference>
<dbReference type="Proteomes" id="UP000032102">
    <property type="component" value="Unassembled WGS sequence"/>
</dbReference>
<dbReference type="PANTHER" id="PTHR43086">
    <property type="entry name" value="VERY-LONG-CHAIN 3-OXOOACYL-COA REDUCTASE"/>
    <property type="match status" value="1"/>
</dbReference>
<evidence type="ECO:0000313" key="4">
    <source>
        <dbReference type="EMBL" id="KIQ93761.1"/>
    </source>
</evidence>
<comment type="similarity">
    <text evidence="1 3">Belongs to the short-chain dehydrogenases/reductases (SDR) family.</text>
</comment>
<dbReference type="AlphaFoldDB" id="A0A0D0RYK8"/>
<organism evidence="4 5">
    <name type="scientific">Anoxybacillus thermarum</name>
    <dbReference type="NCBI Taxonomy" id="404937"/>
    <lineage>
        <taxon>Bacteria</taxon>
        <taxon>Bacillati</taxon>
        <taxon>Bacillota</taxon>
        <taxon>Bacilli</taxon>
        <taxon>Bacillales</taxon>
        <taxon>Anoxybacillaceae</taxon>
        <taxon>Anoxybacillus</taxon>
    </lineage>
</organism>
<dbReference type="EC" id="1.1.1.-" evidence="4"/>
<dbReference type="PATRIC" id="fig|404937.3.peg.2287"/>
<dbReference type="InterPro" id="IPR036291">
    <property type="entry name" value="NAD(P)-bd_dom_sf"/>
</dbReference>
<keyword evidence="2 4" id="KW-0560">Oxidoreductase</keyword>